<dbReference type="Pfam" id="PF13175">
    <property type="entry name" value="AAA_15"/>
    <property type="match status" value="1"/>
</dbReference>
<keyword evidence="3" id="KW-0378">Hydrolase</keyword>
<accession>A0A3N5AGQ7</accession>
<evidence type="ECO:0000256" key="1">
    <source>
        <dbReference type="SAM" id="Coils"/>
    </source>
</evidence>
<feature type="coiled-coil region" evidence="1">
    <location>
        <begin position="160"/>
        <end position="187"/>
    </location>
</feature>
<evidence type="ECO:0000259" key="2">
    <source>
        <dbReference type="Pfam" id="PF13175"/>
    </source>
</evidence>
<keyword evidence="3" id="KW-0540">Nuclease</keyword>
<feature type="coiled-coil region" evidence="1">
    <location>
        <begin position="406"/>
        <end position="454"/>
    </location>
</feature>
<evidence type="ECO:0000313" key="3">
    <source>
        <dbReference type="EMBL" id="RPF43040.1"/>
    </source>
</evidence>
<dbReference type="PANTHER" id="PTHR32182:SF0">
    <property type="entry name" value="DNA REPLICATION AND REPAIR PROTEIN RECF"/>
    <property type="match status" value="1"/>
</dbReference>
<dbReference type="GO" id="GO:0004527">
    <property type="term" value="F:exonuclease activity"/>
    <property type="evidence" value="ECO:0007669"/>
    <property type="project" value="UniProtKB-KW"/>
</dbReference>
<proteinExistence type="predicted"/>
<keyword evidence="3" id="KW-0269">Exonuclease</keyword>
<dbReference type="RefSeq" id="WP_123931866.1">
    <property type="nucleotide sequence ID" value="NZ_RKRE01000003.1"/>
</dbReference>
<evidence type="ECO:0000313" key="4">
    <source>
        <dbReference type="Proteomes" id="UP000282654"/>
    </source>
</evidence>
<dbReference type="GO" id="GO:0000731">
    <property type="term" value="P:DNA synthesis involved in DNA repair"/>
    <property type="evidence" value="ECO:0007669"/>
    <property type="project" value="TreeGrafter"/>
</dbReference>
<sequence>MRLKRLILENFQSHRYTEIDLAPAVTVLLGESDQGKSAVVRALRWLFYNRPQGANFIRVGADYCRVTAEFAGGLVIVRERRGKTNRYVIRRPGQEPLVLEGFGREVPEQVEELTGVRPLKLEGASFELHVAHQLDPPFLLTESPAVRARAVGHLSGTHLFDAADRKAARLAAELARLRGELEEKAGALRVQIAGFADLPELEARFEGCADLYRRSEAAAAKVSRLVALREEYGGLCRGMREAAELLRQVPEPEELRRRGETAAQKVSRCLRVRELREARGRALGLLCAVRETLAATATVREAEAGALSAAALIERLAALRRKGGEWLALRSERDEIRANLATLTVVPQAEGRLLEIGERLARLAKLRTLAERRRDTSRHLARVAAALAALDGVPVAGRLWEQVAAHARLAEKLRRLLRDYAATQRQLAAAAGSLAAARKEVAERARELRALLAKAQRCPLCLAPLSAARVAEILRRELGEDAADG</sequence>
<dbReference type="Proteomes" id="UP000282654">
    <property type="component" value="Unassembled WGS sequence"/>
</dbReference>
<dbReference type="GO" id="GO:0006302">
    <property type="term" value="P:double-strand break repair"/>
    <property type="evidence" value="ECO:0007669"/>
    <property type="project" value="TreeGrafter"/>
</dbReference>
<dbReference type="OrthoDB" id="267455at2"/>
<gene>
    <name evidence="3" type="ORF">EDD75_2159</name>
</gene>
<protein>
    <submittedName>
        <fullName evidence="3">Exonuclease SbcC</fullName>
    </submittedName>
</protein>
<dbReference type="Gene3D" id="3.40.50.300">
    <property type="entry name" value="P-loop containing nucleotide triphosphate hydrolases"/>
    <property type="match status" value="1"/>
</dbReference>
<dbReference type="InterPro" id="IPR027417">
    <property type="entry name" value="P-loop_NTPase"/>
</dbReference>
<dbReference type="InterPro" id="IPR041685">
    <property type="entry name" value="AAA_GajA/Old/RecF-like"/>
</dbReference>
<comment type="caution">
    <text evidence="3">The sequence shown here is derived from an EMBL/GenBank/DDBJ whole genome shotgun (WGS) entry which is preliminary data.</text>
</comment>
<reference evidence="3 4" key="1">
    <citation type="submission" date="2018-11" db="EMBL/GenBank/DDBJ databases">
        <title>Genomic Encyclopedia of Type Strains, Phase IV (KMG-IV): sequencing the most valuable type-strain genomes for metagenomic binning, comparative biology and taxonomic classification.</title>
        <authorList>
            <person name="Goeker M."/>
        </authorList>
    </citation>
    <scope>NUCLEOTIDE SEQUENCE [LARGE SCALE GENOMIC DNA]</scope>
    <source>
        <strain evidence="3 4">DSM 102936</strain>
    </source>
</reference>
<keyword evidence="4" id="KW-1185">Reference proteome</keyword>
<name>A0A3N5AGQ7_9THEO</name>
<dbReference type="SUPFAM" id="SSF52540">
    <property type="entry name" value="P-loop containing nucleoside triphosphate hydrolases"/>
    <property type="match status" value="1"/>
</dbReference>
<keyword evidence="1" id="KW-0175">Coiled coil</keyword>
<dbReference type="EMBL" id="RKRE01000003">
    <property type="protein sequence ID" value="RPF43040.1"/>
    <property type="molecule type" value="Genomic_DNA"/>
</dbReference>
<dbReference type="PANTHER" id="PTHR32182">
    <property type="entry name" value="DNA REPLICATION AND REPAIR PROTEIN RECF"/>
    <property type="match status" value="1"/>
</dbReference>
<dbReference type="AlphaFoldDB" id="A0A3N5AGQ7"/>
<feature type="domain" description="Endonuclease GajA/Old nuclease/RecF-like AAA" evidence="2">
    <location>
        <begin position="1"/>
        <end position="50"/>
    </location>
</feature>
<organism evidence="3 4">
    <name type="scientific">Thermodesulfitimonas autotrophica</name>
    <dbReference type="NCBI Taxonomy" id="1894989"/>
    <lineage>
        <taxon>Bacteria</taxon>
        <taxon>Bacillati</taxon>
        <taxon>Bacillota</taxon>
        <taxon>Clostridia</taxon>
        <taxon>Thermoanaerobacterales</taxon>
        <taxon>Thermoanaerobacteraceae</taxon>
        <taxon>Thermodesulfitimonas</taxon>
    </lineage>
</organism>